<feature type="chain" id="PRO_5026907138" evidence="1">
    <location>
        <begin position="25"/>
        <end position="179"/>
    </location>
</feature>
<name>A0A6N8SFD0_9HYPH</name>
<keyword evidence="3" id="KW-1185">Reference proteome</keyword>
<protein>
    <submittedName>
        <fullName evidence="2">Uncharacterized protein</fullName>
    </submittedName>
</protein>
<evidence type="ECO:0000313" key="2">
    <source>
        <dbReference type="EMBL" id="MXN47197.1"/>
    </source>
</evidence>
<comment type="caution">
    <text evidence="2">The sequence shown here is derived from an EMBL/GenBank/DDBJ whole genome shotgun (WGS) entry which is preliminary data.</text>
</comment>
<gene>
    <name evidence="2" type="ORF">GR138_18530</name>
</gene>
<dbReference type="EMBL" id="WUMK01000007">
    <property type="protein sequence ID" value="MXN47197.1"/>
    <property type="molecule type" value="Genomic_DNA"/>
</dbReference>
<feature type="signal peptide" evidence="1">
    <location>
        <begin position="1"/>
        <end position="24"/>
    </location>
</feature>
<evidence type="ECO:0000256" key="1">
    <source>
        <dbReference type="SAM" id="SignalP"/>
    </source>
</evidence>
<dbReference type="AlphaFoldDB" id="A0A6N8SFD0"/>
<organism evidence="2 3">
    <name type="scientific">Shinella kummerowiae</name>
    <dbReference type="NCBI Taxonomy" id="417745"/>
    <lineage>
        <taxon>Bacteria</taxon>
        <taxon>Pseudomonadati</taxon>
        <taxon>Pseudomonadota</taxon>
        <taxon>Alphaproteobacteria</taxon>
        <taxon>Hyphomicrobiales</taxon>
        <taxon>Rhizobiaceae</taxon>
        <taxon>Shinella</taxon>
    </lineage>
</organism>
<dbReference type="Proteomes" id="UP000435802">
    <property type="component" value="Unassembled WGS sequence"/>
</dbReference>
<accession>A0A6N8SFD0</accession>
<sequence length="179" mass="18706">MSNTLAILAVTFGLLFTSTGTAIAAPLMPALAEAGTDVVPVAKKRKKVASRGPVLLGRVADIDRHERMAKNRRGGKVVGRVPTKGRTQQNDTLNRFMQGFAAGTVQALTGVGGAGGGCGIDVTTPNPTGCGTRMGGNGGNNGLRPPYQCIVNGRTITTNTFRAGCWMVRQNNTTIPIRR</sequence>
<proteinExistence type="predicted"/>
<evidence type="ECO:0000313" key="3">
    <source>
        <dbReference type="Proteomes" id="UP000435802"/>
    </source>
</evidence>
<dbReference type="RefSeq" id="WP_160860733.1">
    <property type="nucleotide sequence ID" value="NZ_WUMK01000007.1"/>
</dbReference>
<reference evidence="2 3" key="1">
    <citation type="submission" date="2019-12" db="EMBL/GenBank/DDBJ databases">
        <title>Shinella kummerowiae sp. nov., a symbiotic bacterium isolated from root nodules of the herbal legume Kummerowia stipulacea.</title>
        <authorList>
            <person name="Gao J."/>
        </authorList>
    </citation>
    <scope>NUCLEOTIDE SEQUENCE [LARGE SCALE GENOMIC DNA]</scope>
    <source>
        <strain evidence="2 3">CCBAU 25048</strain>
    </source>
</reference>
<keyword evidence="1" id="KW-0732">Signal</keyword>